<evidence type="ECO:0000313" key="3">
    <source>
        <dbReference type="Proteomes" id="UP000198341"/>
    </source>
</evidence>
<reference evidence="2 3" key="1">
    <citation type="submission" date="2011-10" db="EMBL/GenBank/DDBJ databases">
        <authorList>
            <person name="Genoscope - CEA"/>
        </authorList>
    </citation>
    <scope>NUCLEOTIDE SEQUENCE [LARGE SCALE GENOMIC DNA]</scope>
    <source>
        <strain evidence="2 3">RCC 1105</strain>
    </source>
</reference>
<feature type="region of interest" description="Disordered" evidence="1">
    <location>
        <begin position="1"/>
        <end position="62"/>
    </location>
</feature>
<keyword evidence="3" id="KW-1185">Reference proteome</keyword>
<evidence type="ECO:0008006" key="4">
    <source>
        <dbReference type="Google" id="ProtNLM"/>
    </source>
</evidence>
<dbReference type="InterPro" id="IPR009030">
    <property type="entry name" value="Growth_fac_rcpt_cys_sf"/>
</dbReference>
<accession>K8EMB8</accession>
<dbReference type="GeneID" id="19012287"/>
<proteinExistence type="predicted"/>
<name>K8EMB8_9CHLO</name>
<feature type="region of interest" description="Disordered" evidence="1">
    <location>
        <begin position="209"/>
        <end position="253"/>
    </location>
</feature>
<dbReference type="Proteomes" id="UP000198341">
    <property type="component" value="Chromosome 13"/>
</dbReference>
<dbReference type="RefSeq" id="XP_007509398.1">
    <property type="nucleotide sequence ID" value="XM_007509336.1"/>
</dbReference>
<organism evidence="2 3">
    <name type="scientific">Bathycoccus prasinos</name>
    <dbReference type="NCBI Taxonomy" id="41875"/>
    <lineage>
        <taxon>Eukaryota</taxon>
        <taxon>Viridiplantae</taxon>
        <taxon>Chlorophyta</taxon>
        <taxon>Mamiellophyceae</taxon>
        <taxon>Mamiellales</taxon>
        <taxon>Bathycoccaceae</taxon>
        <taxon>Bathycoccus</taxon>
    </lineage>
</organism>
<sequence>MGEDNPATTTIQTTTTEEEEEKLDPLKSIKDQIVAYDPEDKEDKDKEADGGNPLTKEQESEALPTLKSGQKYTCFTCQTQDSYKWFKSKMEENVGKVICKRCYHKELVELSDKICAACGTSKTSGCWYRSKKDDSKCLCQKCYKKEARSMVDKTCRACSTTKSSQWTRSKMIPGADLCTQCYRKETKIREGKIDMEQLKKEAGILELRKKSDDAEEAESGASDATAAGGIGGKRTHLPHEVAPPPPKKVKKSYYQKKRPVIIPDISPEDAEKLLRAAVIPKTEEELEEEKKFRELSSKCCVCNSEDLDNRWKESVLHLEGKLCDICYFKELLIRGGLPLAASN</sequence>
<dbReference type="KEGG" id="bpg:Bathy13g00730"/>
<gene>
    <name evidence="2" type="ordered locus">Bathy13g00730</name>
</gene>
<dbReference type="SUPFAM" id="SSF57184">
    <property type="entry name" value="Growth factor receptor domain"/>
    <property type="match status" value="1"/>
</dbReference>
<evidence type="ECO:0000256" key="1">
    <source>
        <dbReference type="SAM" id="MobiDB-lite"/>
    </source>
</evidence>
<protein>
    <recommendedName>
        <fullName evidence="4">GATA-type domain-containing protein</fullName>
    </recommendedName>
</protein>
<dbReference type="EMBL" id="FO082266">
    <property type="protein sequence ID" value="CCO19201.1"/>
    <property type="molecule type" value="Genomic_DNA"/>
</dbReference>
<evidence type="ECO:0000313" key="2">
    <source>
        <dbReference type="EMBL" id="CCO19201.1"/>
    </source>
</evidence>
<dbReference type="AlphaFoldDB" id="K8EMB8"/>